<dbReference type="EMBL" id="CYHB01000001">
    <property type="protein sequence ID" value="CUA83829.1"/>
    <property type="molecule type" value="Genomic_DNA"/>
</dbReference>
<protein>
    <recommendedName>
        <fullName evidence="2">Antitoxin</fullName>
    </recommendedName>
</protein>
<evidence type="ECO:0000313" key="4">
    <source>
        <dbReference type="Proteomes" id="UP000182598"/>
    </source>
</evidence>
<dbReference type="OrthoDB" id="6168250at2"/>
<gene>
    <name evidence="3" type="ORF">Ga0061064_0783</name>
</gene>
<evidence type="ECO:0000256" key="2">
    <source>
        <dbReference type="RuleBase" id="RU362080"/>
    </source>
</evidence>
<dbReference type="AlphaFoldDB" id="A0A0K6GYY1"/>
<evidence type="ECO:0000313" key="3">
    <source>
        <dbReference type="EMBL" id="CUA83829.1"/>
    </source>
</evidence>
<dbReference type="InterPro" id="IPR006442">
    <property type="entry name" value="Antitoxin_Phd/YefM"/>
</dbReference>
<dbReference type="RefSeq" id="WP_055438430.1">
    <property type="nucleotide sequence ID" value="NZ_CYHB01000001.1"/>
</dbReference>
<dbReference type="SUPFAM" id="SSF143120">
    <property type="entry name" value="YefM-like"/>
    <property type="match status" value="1"/>
</dbReference>
<proteinExistence type="inferred from homology"/>
<keyword evidence="4" id="KW-1185">Reference proteome</keyword>
<dbReference type="Pfam" id="PF02604">
    <property type="entry name" value="PhdYeFM_antitox"/>
    <property type="match status" value="1"/>
</dbReference>
<dbReference type="InterPro" id="IPR036165">
    <property type="entry name" value="YefM-like_sf"/>
</dbReference>
<accession>A0A0K6GYY1</accession>
<dbReference type="Proteomes" id="UP000182598">
    <property type="component" value="Unassembled WGS sequence"/>
</dbReference>
<dbReference type="NCBIfam" id="TIGR01552">
    <property type="entry name" value="phd_fam"/>
    <property type="match status" value="1"/>
</dbReference>
<comment type="function">
    <text evidence="2">Antitoxin component of a type II toxin-antitoxin (TA) system.</text>
</comment>
<name>A0A0K6GYY1_9GAMM</name>
<reference evidence="4" key="1">
    <citation type="submission" date="2015-08" db="EMBL/GenBank/DDBJ databases">
        <authorList>
            <person name="Varghese N."/>
        </authorList>
    </citation>
    <scope>NUCLEOTIDE SEQUENCE [LARGE SCALE GENOMIC DNA]</scope>
    <source>
        <strain evidence="4">DSM 27808</strain>
    </source>
</reference>
<comment type="similarity">
    <text evidence="1 2">Belongs to the phD/YefM antitoxin family.</text>
</comment>
<organism evidence="3 4">
    <name type="scientific">Pseudidiomarina woesei</name>
    <dbReference type="NCBI Taxonomy" id="1381080"/>
    <lineage>
        <taxon>Bacteria</taxon>
        <taxon>Pseudomonadati</taxon>
        <taxon>Pseudomonadota</taxon>
        <taxon>Gammaproteobacteria</taxon>
        <taxon>Alteromonadales</taxon>
        <taxon>Idiomarinaceae</taxon>
        <taxon>Pseudidiomarina</taxon>
    </lineage>
</organism>
<evidence type="ECO:0000256" key="1">
    <source>
        <dbReference type="ARBA" id="ARBA00009981"/>
    </source>
</evidence>
<sequence>MYTVKRPRVTTVSGFKKEIATMDVNEPVLVTQNGEPLYVVQDPAQYEAMQEQMAMLKMIALAEKDVRAGRVVSRDELFKGLAEELGADDDLN</sequence>